<comment type="subcellular location">
    <subcellularLocation>
        <location evidence="1">Mitochondrion outer membrane</location>
        <topology evidence="1">Peripheral membrane protein</topology>
    </subcellularLocation>
</comment>
<dbReference type="Gene3D" id="3.40.50.720">
    <property type="entry name" value="NAD(P)-binding Rossmann-like Domain"/>
    <property type="match status" value="1"/>
</dbReference>
<dbReference type="InterPro" id="IPR016040">
    <property type="entry name" value="NAD(P)-bd_dom"/>
</dbReference>
<dbReference type="OrthoDB" id="430436at2759"/>
<dbReference type="GO" id="GO:0005741">
    <property type="term" value="C:mitochondrial outer membrane"/>
    <property type="evidence" value="ECO:0007669"/>
    <property type="project" value="UniProtKB-SubCell"/>
</dbReference>
<dbReference type="InterPro" id="IPR036291">
    <property type="entry name" value="NAD(P)-bd_dom_sf"/>
</dbReference>
<reference evidence="6" key="1">
    <citation type="submission" date="2016-02" db="EMBL/GenBank/DDBJ databases">
        <title>Comparative genomics of biotechnologically important yeasts.</title>
        <authorList>
            <consortium name="DOE Joint Genome Institute"/>
            <person name="Riley R."/>
            <person name="Haridas S."/>
            <person name="Wolfe K.H."/>
            <person name="Lopes M.R."/>
            <person name="Hittinger C.T."/>
            <person name="Goker M."/>
            <person name="Salamov A."/>
            <person name="Wisecaver J."/>
            <person name="Long T.M."/>
            <person name="Aerts A.L."/>
            <person name="Barry K."/>
            <person name="Choi C."/>
            <person name="Clum A."/>
            <person name="Coughlan A.Y."/>
            <person name="Deshpande S."/>
            <person name="Douglass A.P."/>
            <person name="Hanson S.J."/>
            <person name="Klenk H.-P."/>
            <person name="Labutti K."/>
            <person name="Lapidus A."/>
            <person name="Lindquist E."/>
            <person name="Lipzen A."/>
            <person name="Meier-Kolthoff J.P."/>
            <person name="Ohm R.A."/>
            <person name="Otillar R.P."/>
            <person name="Pangilinan J."/>
            <person name="Peng Y."/>
            <person name="Rokas A."/>
            <person name="Rosa C.A."/>
            <person name="Scheuner C."/>
            <person name="Sibirny A.A."/>
            <person name="Slot J.C."/>
            <person name="Stielow J.B."/>
            <person name="Sun H."/>
            <person name="Kurtzman C.P."/>
            <person name="Blackwell M."/>
            <person name="Jeffries T.W."/>
            <person name="Grigoriev I.V."/>
        </authorList>
    </citation>
    <scope>NUCLEOTIDE SEQUENCE [LARGE SCALE GENOMIC DNA]</scope>
    <source>
        <strain evidence="6">NRRL Y-17796</strain>
    </source>
</reference>
<comment type="similarity">
    <text evidence="2">Belongs to the FMP52 family.</text>
</comment>
<dbReference type="PANTHER" id="PTHR14097:SF7">
    <property type="entry name" value="OXIDOREDUCTASE HTATIP2"/>
    <property type="match status" value="1"/>
</dbReference>
<organism evidence="5 6">
    <name type="scientific">Tortispora caseinolytica NRRL Y-17796</name>
    <dbReference type="NCBI Taxonomy" id="767744"/>
    <lineage>
        <taxon>Eukaryota</taxon>
        <taxon>Fungi</taxon>
        <taxon>Dikarya</taxon>
        <taxon>Ascomycota</taxon>
        <taxon>Saccharomycotina</taxon>
        <taxon>Trigonopsidomycetes</taxon>
        <taxon>Trigonopsidales</taxon>
        <taxon>Trigonopsidaceae</taxon>
        <taxon>Tortispora</taxon>
    </lineage>
</organism>
<dbReference type="Proteomes" id="UP000095023">
    <property type="component" value="Unassembled WGS sequence"/>
</dbReference>
<evidence type="ECO:0000256" key="1">
    <source>
        <dbReference type="ARBA" id="ARBA00004450"/>
    </source>
</evidence>
<dbReference type="Pfam" id="PF13460">
    <property type="entry name" value="NAD_binding_10"/>
    <property type="match status" value="1"/>
</dbReference>
<evidence type="ECO:0000256" key="3">
    <source>
        <dbReference type="ARBA" id="ARBA00022787"/>
    </source>
</evidence>
<accession>A0A1E4TFD0</accession>
<keyword evidence="3" id="KW-0496">Mitochondrion</keyword>
<feature type="non-terminal residue" evidence="5">
    <location>
        <position position="1"/>
    </location>
</feature>
<sequence>IVGSTGQVGHKFLVQALALSNIYSSVYALSRAALPSDLDKDFTGSFQNVVSKDVVEAYKAEVPSTDVFFSGLGTTKALAGGKENQYKIDHDMNIELAKEAKDHGVKTYVIVSAMGADSSSSIFYNRMKGEIERDIIALNFDKTVILRPGMII</sequence>
<evidence type="ECO:0000313" key="6">
    <source>
        <dbReference type="Proteomes" id="UP000095023"/>
    </source>
</evidence>
<proteinExistence type="inferred from homology"/>
<dbReference type="GO" id="GO:0051170">
    <property type="term" value="P:import into nucleus"/>
    <property type="evidence" value="ECO:0007669"/>
    <property type="project" value="TreeGrafter"/>
</dbReference>
<gene>
    <name evidence="5" type="ORF">CANCADRAFT_13491</name>
</gene>
<dbReference type="PANTHER" id="PTHR14097">
    <property type="entry name" value="OXIDOREDUCTASE HTATIP2"/>
    <property type="match status" value="1"/>
</dbReference>
<evidence type="ECO:0000259" key="4">
    <source>
        <dbReference type="Pfam" id="PF13460"/>
    </source>
</evidence>
<feature type="domain" description="NAD(P)-binding" evidence="4">
    <location>
        <begin position="3"/>
        <end position="121"/>
    </location>
</feature>
<keyword evidence="3" id="KW-1000">Mitochondrion outer membrane</keyword>
<feature type="non-terminal residue" evidence="5">
    <location>
        <position position="152"/>
    </location>
</feature>
<dbReference type="AlphaFoldDB" id="A0A1E4TFD0"/>
<keyword evidence="3" id="KW-0472">Membrane</keyword>
<protein>
    <recommendedName>
        <fullName evidence="4">NAD(P)-binding domain-containing protein</fullName>
    </recommendedName>
</protein>
<evidence type="ECO:0000256" key="2">
    <source>
        <dbReference type="ARBA" id="ARBA00006617"/>
    </source>
</evidence>
<dbReference type="SUPFAM" id="SSF51735">
    <property type="entry name" value="NAD(P)-binding Rossmann-fold domains"/>
    <property type="match status" value="1"/>
</dbReference>
<dbReference type="EMBL" id="KV453842">
    <property type="protein sequence ID" value="ODV90429.1"/>
    <property type="molecule type" value="Genomic_DNA"/>
</dbReference>
<keyword evidence="6" id="KW-1185">Reference proteome</keyword>
<evidence type="ECO:0000313" key="5">
    <source>
        <dbReference type="EMBL" id="ODV90429.1"/>
    </source>
</evidence>
<name>A0A1E4TFD0_9ASCO</name>